<evidence type="ECO:0000313" key="3">
    <source>
        <dbReference type="Proteomes" id="UP000663671"/>
    </source>
</evidence>
<dbReference type="AlphaFoldDB" id="A0A8A1MJF0"/>
<dbReference type="EMBL" id="CP069115">
    <property type="protein sequence ID" value="QSS66005.1"/>
    <property type="molecule type" value="Genomic_DNA"/>
</dbReference>
<proteinExistence type="predicted"/>
<gene>
    <name evidence="2" type="ORF">I7I51_06856</name>
</gene>
<dbReference type="Proteomes" id="UP000663671">
    <property type="component" value="Chromosome 3"/>
</dbReference>
<feature type="compositionally biased region" description="Polar residues" evidence="1">
    <location>
        <begin position="165"/>
        <end position="177"/>
    </location>
</feature>
<feature type="compositionally biased region" description="Basic and acidic residues" evidence="1">
    <location>
        <begin position="178"/>
        <end position="191"/>
    </location>
</feature>
<protein>
    <submittedName>
        <fullName evidence="2">Uncharacterized protein</fullName>
    </submittedName>
</protein>
<evidence type="ECO:0000256" key="1">
    <source>
        <dbReference type="SAM" id="MobiDB-lite"/>
    </source>
</evidence>
<sequence length="547" mass="60428">MALCGTRAGSDSLRLSQDDARFAEHLCLQVQSLVSRLHQRGDCQPFLLGSQLWQLANGIRHIAEQYARDHISFFLSDTEYAGEVRISDYFSAPSFDDNDGQQSLPLNEPVSLVQPSCHDMTCVLSDVMPPPLDCYELGNAASRDPPAAVKTAVDEGAEERDEAPTAQSGNTSDSAVSQDDHAPEQLEDKYSPDAPPGSPSSNSVPAALRSRPDSVLTSKMAHNSTEMTAAGGGPSAKADQPTDMLELCTELAPISHKIFEPDEVYRVLVRRSEAKHHQKVPLLVRLFFAVASPLAFKQLAEACEAARERHNLIAPCSADDAMLMKALDALDSGTAIRAILRRFFLVQLLGRRHECEKEYKKGRRSANVAAQKSLGGTRDTDLSCRADSSAFRDLLIKFYPHLKVPDKRNPLADDSEYHEKHTKLKNRLNSARNWYQLQQKFSLGILALVPCGELRIGTDKFVATMALVLHLDVLCEYRGAFLQEVGHLVSPNIEAILYGHDIGVKYEFEHADRTSLVQESMDSQRIIGFCQPVDVSDQSRESILTVD</sequence>
<name>A0A8A1MJF0_AJECA</name>
<reference evidence="2" key="1">
    <citation type="submission" date="2021-01" db="EMBL/GenBank/DDBJ databases">
        <title>Chromosome-level genome assembly of a human fungal pathogen reveals clustering of transcriptionally co-regulated genes.</title>
        <authorList>
            <person name="Voorhies M."/>
            <person name="Cohen S."/>
            <person name="Shea T.P."/>
            <person name="Petrus S."/>
            <person name="Munoz J.F."/>
            <person name="Poplawski S."/>
            <person name="Goldman W.E."/>
            <person name="Michael T."/>
            <person name="Cuomo C.A."/>
            <person name="Sil A."/>
            <person name="Beyhan S."/>
        </authorList>
    </citation>
    <scope>NUCLEOTIDE SEQUENCE</scope>
    <source>
        <strain evidence="2">WU24</strain>
    </source>
</reference>
<feature type="region of interest" description="Disordered" evidence="1">
    <location>
        <begin position="138"/>
        <end position="213"/>
    </location>
</feature>
<accession>A0A8A1MJF0</accession>
<dbReference type="VEuPathDB" id="FungiDB:I7I51_06856"/>
<organism evidence="2 3">
    <name type="scientific">Ajellomyces capsulatus</name>
    <name type="common">Darling's disease fungus</name>
    <name type="synonym">Histoplasma capsulatum</name>
    <dbReference type="NCBI Taxonomy" id="5037"/>
    <lineage>
        <taxon>Eukaryota</taxon>
        <taxon>Fungi</taxon>
        <taxon>Dikarya</taxon>
        <taxon>Ascomycota</taxon>
        <taxon>Pezizomycotina</taxon>
        <taxon>Eurotiomycetes</taxon>
        <taxon>Eurotiomycetidae</taxon>
        <taxon>Onygenales</taxon>
        <taxon>Ajellomycetaceae</taxon>
        <taxon>Histoplasma</taxon>
    </lineage>
</organism>
<evidence type="ECO:0000313" key="2">
    <source>
        <dbReference type="EMBL" id="QSS66005.1"/>
    </source>
</evidence>
<dbReference type="OrthoDB" id="4462325at2759"/>